<keyword evidence="1" id="KW-0547">Nucleotide-binding</keyword>
<dbReference type="Gene3D" id="3.40.50.300">
    <property type="entry name" value="P-loop containing nucleotide triphosphate hydrolases"/>
    <property type="match status" value="1"/>
</dbReference>
<evidence type="ECO:0000259" key="6">
    <source>
        <dbReference type="PROSITE" id="PS51192"/>
    </source>
</evidence>
<reference evidence="7" key="1">
    <citation type="submission" date="2022-10" db="EMBL/GenBank/DDBJ databases">
        <authorList>
            <person name="Hyden B.L."/>
            <person name="Feng K."/>
            <person name="Yates T."/>
            <person name="Jawdy S."/>
            <person name="Smart L.B."/>
            <person name="Muchero W."/>
        </authorList>
    </citation>
    <scope>NUCLEOTIDE SEQUENCE</scope>
    <source>
        <tissue evidence="7">Shoot tip</tissue>
    </source>
</reference>
<feature type="compositionally biased region" description="Basic and acidic residues" evidence="5">
    <location>
        <begin position="1"/>
        <end position="13"/>
    </location>
</feature>
<evidence type="ECO:0000313" key="8">
    <source>
        <dbReference type="Proteomes" id="UP001141253"/>
    </source>
</evidence>
<evidence type="ECO:0000256" key="4">
    <source>
        <dbReference type="ARBA" id="ARBA00022840"/>
    </source>
</evidence>
<sequence>MRYRGESERERSSDSTTFKKPKPKPRSFNSFRLLSLSNSPNSLIPVDSQLSDADNDDDEEYEDDEDEEEDEAADEYDDMLEAIEDEAEIEISVDAIKEFGNEIIDANELASIYDFRIDKFQRLAIEAFLKGSSVVVSAPTSSGKTLIAEAAAVATVARGRRIFYTTPLKALSNQKFRDFRETFGDENVGLLTGDSAINKDAQVLIMTTEILRNMLYQSIGMVSSGRDNYLLPKRSSTDMFISNGQEPR</sequence>
<keyword evidence="8" id="KW-1185">Reference proteome</keyword>
<dbReference type="PROSITE" id="PS51192">
    <property type="entry name" value="HELICASE_ATP_BIND_1"/>
    <property type="match status" value="1"/>
</dbReference>
<dbReference type="SMART" id="SM00487">
    <property type="entry name" value="DEXDc"/>
    <property type="match status" value="1"/>
</dbReference>
<dbReference type="InterPro" id="IPR027417">
    <property type="entry name" value="P-loop_NTPase"/>
</dbReference>
<comment type="caution">
    <text evidence="7">The sequence shown here is derived from an EMBL/GenBank/DDBJ whole genome shotgun (WGS) entry which is preliminary data.</text>
</comment>
<keyword evidence="2" id="KW-0378">Hydrolase</keyword>
<dbReference type="InterPro" id="IPR014001">
    <property type="entry name" value="Helicase_ATP-bd"/>
</dbReference>
<organism evidence="7 8">
    <name type="scientific">Salix suchowensis</name>
    <dbReference type="NCBI Taxonomy" id="1278906"/>
    <lineage>
        <taxon>Eukaryota</taxon>
        <taxon>Viridiplantae</taxon>
        <taxon>Streptophyta</taxon>
        <taxon>Embryophyta</taxon>
        <taxon>Tracheophyta</taxon>
        <taxon>Spermatophyta</taxon>
        <taxon>Magnoliopsida</taxon>
        <taxon>eudicotyledons</taxon>
        <taxon>Gunneridae</taxon>
        <taxon>Pentapetalae</taxon>
        <taxon>rosids</taxon>
        <taxon>fabids</taxon>
        <taxon>Malpighiales</taxon>
        <taxon>Salicaceae</taxon>
        <taxon>Saliceae</taxon>
        <taxon>Salix</taxon>
    </lineage>
</organism>
<reference evidence="7" key="2">
    <citation type="journal article" date="2023" name="Int. J. Mol. Sci.">
        <title>De Novo Assembly and Annotation of 11 Diverse Shrub Willow (Salix) Genomes Reveals Novel Gene Organization in Sex-Linked Regions.</title>
        <authorList>
            <person name="Hyden B."/>
            <person name="Feng K."/>
            <person name="Yates T.B."/>
            <person name="Jawdy S."/>
            <person name="Cereghino C."/>
            <person name="Smart L.B."/>
            <person name="Muchero W."/>
        </authorList>
    </citation>
    <scope>NUCLEOTIDE SEQUENCE</scope>
    <source>
        <tissue evidence="7">Shoot tip</tissue>
    </source>
</reference>
<dbReference type="EMBL" id="JAPFFI010000024">
    <property type="protein sequence ID" value="KAJ6313346.1"/>
    <property type="molecule type" value="Genomic_DNA"/>
</dbReference>
<keyword evidence="3" id="KW-0347">Helicase</keyword>
<dbReference type="PANTHER" id="PTHR12131:SF1">
    <property type="entry name" value="ATP-DEPENDENT RNA HELICASE SUPV3L1, MITOCHONDRIAL-RELATED"/>
    <property type="match status" value="1"/>
</dbReference>
<proteinExistence type="predicted"/>
<evidence type="ECO:0000256" key="1">
    <source>
        <dbReference type="ARBA" id="ARBA00022741"/>
    </source>
</evidence>
<protein>
    <recommendedName>
        <fullName evidence="6">Helicase ATP-binding domain-containing protein</fullName>
    </recommendedName>
</protein>
<gene>
    <name evidence="7" type="ORF">OIU77_014782</name>
</gene>
<evidence type="ECO:0000256" key="3">
    <source>
        <dbReference type="ARBA" id="ARBA00022806"/>
    </source>
</evidence>
<feature type="compositionally biased region" description="Low complexity" evidence="5">
    <location>
        <begin position="26"/>
        <end position="43"/>
    </location>
</feature>
<dbReference type="Pfam" id="PF00270">
    <property type="entry name" value="DEAD"/>
    <property type="match status" value="1"/>
</dbReference>
<name>A0ABQ8ZYD8_9ROSI</name>
<feature type="domain" description="Helicase ATP-binding" evidence="6">
    <location>
        <begin position="125"/>
        <end position="215"/>
    </location>
</feature>
<dbReference type="SUPFAM" id="SSF52540">
    <property type="entry name" value="P-loop containing nucleoside triphosphate hydrolases"/>
    <property type="match status" value="1"/>
</dbReference>
<evidence type="ECO:0000256" key="2">
    <source>
        <dbReference type="ARBA" id="ARBA00022801"/>
    </source>
</evidence>
<feature type="region of interest" description="Disordered" evidence="5">
    <location>
        <begin position="1"/>
        <end position="74"/>
    </location>
</feature>
<keyword evidence="4" id="KW-0067">ATP-binding</keyword>
<dbReference type="InterPro" id="IPR050699">
    <property type="entry name" value="RNA-DNA_Helicase"/>
</dbReference>
<accession>A0ABQ8ZYD8</accession>
<evidence type="ECO:0000313" key="7">
    <source>
        <dbReference type="EMBL" id="KAJ6313346.1"/>
    </source>
</evidence>
<evidence type="ECO:0000256" key="5">
    <source>
        <dbReference type="SAM" id="MobiDB-lite"/>
    </source>
</evidence>
<dbReference type="Proteomes" id="UP001141253">
    <property type="component" value="Chromosome 10"/>
</dbReference>
<dbReference type="PANTHER" id="PTHR12131">
    <property type="entry name" value="ATP-DEPENDENT RNA AND DNA HELICASE"/>
    <property type="match status" value="1"/>
</dbReference>
<feature type="compositionally biased region" description="Acidic residues" evidence="5">
    <location>
        <begin position="53"/>
        <end position="74"/>
    </location>
</feature>
<dbReference type="InterPro" id="IPR011545">
    <property type="entry name" value="DEAD/DEAH_box_helicase_dom"/>
</dbReference>